<dbReference type="EMBL" id="JACIJJ010000004">
    <property type="protein sequence ID" value="MBB5699685.1"/>
    <property type="molecule type" value="Genomic_DNA"/>
</dbReference>
<name>A0A7W9ASC0_9SPHN</name>
<evidence type="ECO:0000313" key="2">
    <source>
        <dbReference type="Proteomes" id="UP000557739"/>
    </source>
</evidence>
<evidence type="ECO:0000313" key="1">
    <source>
        <dbReference type="EMBL" id="MBB5699685.1"/>
    </source>
</evidence>
<organism evidence="1 2">
    <name type="scientific">Sphingomonas yantingensis</name>
    <dbReference type="NCBI Taxonomy" id="1241761"/>
    <lineage>
        <taxon>Bacteria</taxon>
        <taxon>Pseudomonadati</taxon>
        <taxon>Pseudomonadota</taxon>
        <taxon>Alphaproteobacteria</taxon>
        <taxon>Sphingomonadales</taxon>
        <taxon>Sphingomonadaceae</taxon>
        <taxon>Sphingomonas</taxon>
    </lineage>
</organism>
<comment type="caution">
    <text evidence="1">The sequence shown here is derived from an EMBL/GenBank/DDBJ whole genome shotgun (WGS) entry which is preliminary data.</text>
</comment>
<keyword evidence="2" id="KW-1185">Reference proteome</keyword>
<protein>
    <recommendedName>
        <fullName evidence="3">Glucose-methanol-choline oxidoreductase C-terminal domain-containing protein</fullName>
    </recommendedName>
</protein>
<dbReference type="Proteomes" id="UP000557739">
    <property type="component" value="Unassembled WGS sequence"/>
</dbReference>
<reference evidence="1 2" key="1">
    <citation type="submission" date="2020-08" db="EMBL/GenBank/DDBJ databases">
        <title>Genomic Encyclopedia of Type Strains, Phase IV (KMG-IV): sequencing the most valuable type-strain genomes for metagenomic binning, comparative biology and taxonomic classification.</title>
        <authorList>
            <person name="Goeker M."/>
        </authorList>
    </citation>
    <scope>NUCLEOTIDE SEQUENCE [LARGE SCALE GENOMIC DNA]</scope>
    <source>
        <strain evidence="1 2">DSM 27244</strain>
    </source>
</reference>
<dbReference type="AlphaFoldDB" id="A0A7W9ASC0"/>
<dbReference type="RefSeq" id="WP_184030021.1">
    <property type="nucleotide sequence ID" value="NZ_JACIJJ010000004.1"/>
</dbReference>
<accession>A0A7W9ASC0</accession>
<sequence length="144" mass="15960">MRSQTGHSFIALKRGDRHRLDIRMSTMGRWAGKRPTRLRALDSAKLPFGQPTARVLLRSGLVDHSRQRCARHDRVRRIWRRAHGSRSETSKLNGFNQAHDAYILYATDGAMAASASCVNPSLTFMAIAARPVGHAVGQMKAGAI</sequence>
<proteinExistence type="predicted"/>
<gene>
    <name evidence="1" type="ORF">FHR19_003051</name>
</gene>
<evidence type="ECO:0008006" key="3">
    <source>
        <dbReference type="Google" id="ProtNLM"/>
    </source>
</evidence>